<reference evidence="2 3" key="1">
    <citation type="submission" date="2016-07" db="EMBL/GenBank/DDBJ databases">
        <title>Pervasive Adenine N6-methylation of Active Genes in Fungi.</title>
        <authorList>
            <consortium name="DOE Joint Genome Institute"/>
            <person name="Mondo S.J."/>
            <person name="Dannebaum R.O."/>
            <person name="Kuo R.C."/>
            <person name="Labutti K."/>
            <person name="Haridas S."/>
            <person name="Kuo A."/>
            <person name="Salamov A."/>
            <person name="Ahrendt S.R."/>
            <person name="Lipzen A."/>
            <person name="Sullivan W."/>
            <person name="Andreopoulos W.B."/>
            <person name="Clum A."/>
            <person name="Lindquist E."/>
            <person name="Daum C."/>
            <person name="Ramamoorthy G.K."/>
            <person name="Gryganskyi A."/>
            <person name="Culley D."/>
            <person name="Magnuson J.K."/>
            <person name="James T.Y."/>
            <person name="O'Malley M.A."/>
            <person name="Stajich J.E."/>
            <person name="Spatafora J.W."/>
            <person name="Visel A."/>
            <person name="Grigoriev I.V."/>
        </authorList>
    </citation>
    <scope>NUCLEOTIDE SEQUENCE [LARGE SCALE GENOMIC DNA]</scope>
    <source>
        <strain evidence="2 3">ATCC 12442</strain>
    </source>
</reference>
<sequence length="70" mass="7666">MKLSRLQIIALVVLIACASAAPVPSPQYITGARPANAQPADVKPADAKPQIARLTIQQWFQLFVWLQQNV</sequence>
<feature type="signal peptide" evidence="1">
    <location>
        <begin position="1"/>
        <end position="20"/>
    </location>
</feature>
<evidence type="ECO:0000313" key="2">
    <source>
        <dbReference type="EMBL" id="ORX68204.1"/>
    </source>
</evidence>
<dbReference type="PROSITE" id="PS51257">
    <property type="entry name" value="PROKAR_LIPOPROTEIN"/>
    <property type="match status" value="1"/>
</dbReference>
<accession>A0A1Y1W4T8</accession>
<dbReference type="Proteomes" id="UP000193922">
    <property type="component" value="Unassembled WGS sequence"/>
</dbReference>
<dbReference type="EMBL" id="MCFD01000010">
    <property type="protein sequence ID" value="ORX68204.1"/>
    <property type="molecule type" value="Genomic_DNA"/>
</dbReference>
<dbReference type="AlphaFoldDB" id="A0A1Y1W4T8"/>
<keyword evidence="1" id="KW-0732">Signal</keyword>
<evidence type="ECO:0000313" key="3">
    <source>
        <dbReference type="Proteomes" id="UP000193922"/>
    </source>
</evidence>
<comment type="caution">
    <text evidence="2">The sequence shown here is derived from an EMBL/GenBank/DDBJ whole genome shotgun (WGS) entry which is preliminary data.</text>
</comment>
<evidence type="ECO:0000256" key="1">
    <source>
        <dbReference type="SAM" id="SignalP"/>
    </source>
</evidence>
<feature type="chain" id="PRO_5012305066" evidence="1">
    <location>
        <begin position="21"/>
        <end position="70"/>
    </location>
</feature>
<name>A0A1Y1W4T8_9FUNG</name>
<proteinExistence type="predicted"/>
<dbReference type="RefSeq" id="XP_040742018.1">
    <property type="nucleotide sequence ID" value="XM_040888023.1"/>
</dbReference>
<keyword evidence="3" id="KW-1185">Reference proteome</keyword>
<gene>
    <name evidence="2" type="ORF">DL89DRAFT_268726</name>
</gene>
<organism evidence="2 3">
    <name type="scientific">Linderina pennispora</name>
    <dbReference type="NCBI Taxonomy" id="61395"/>
    <lineage>
        <taxon>Eukaryota</taxon>
        <taxon>Fungi</taxon>
        <taxon>Fungi incertae sedis</taxon>
        <taxon>Zoopagomycota</taxon>
        <taxon>Kickxellomycotina</taxon>
        <taxon>Kickxellomycetes</taxon>
        <taxon>Kickxellales</taxon>
        <taxon>Kickxellaceae</taxon>
        <taxon>Linderina</taxon>
    </lineage>
</organism>
<protein>
    <submittedName>
        <fullName evidence="2">Uncharacterized protein</fullName>
    </submittedName>
</protein>
<dbReference type="GeneID" id="63804671"/>